<accession>A0A0C9TE78</accession>
<dbReference type="HOGENOM" id="CLU_1409204_0_0_1"/>
<sequence>MWGVQARRRESLIERVRSICEASSPSTHSLPGQKDKHLSQASWLLKTDTGTQSSAFTKATNWDEADMSTGGRPSRCWSVWKGTGGADGVGGQAKWTTSELRTRPLLKVLLYIRISSSQVPHNIRDEVRVTSLRENGSEGPTARPDVASISGPAHEVIDTTSVPNLFCVTFFLRGGGEVYAWGASCCDAVERYG</sequence>
<evidence type="ECO:0000313" key="1">
    <source>
        <dbReference type="EMBL" id="KIJ09258.1"/>
    </source>
</evidence>
<keyword evidence="2" id="KW-1185">Reference proteome</keyword>
<gene>
    <name evidence="1" type="ORF">PAXINDRAFT_17643</name>
</gene>
<dbReference type="EMBL" id="KN819483">
    <property type="protein sequence ID" value="KIJ09258.1"/>
    <property type="molecule type" value="Genomic_DNA"/>
</dbReference>
<organism evidence="1 2">
    <name type="scientific">Paxillus involutus ATCC 200175</name>
    <dbReference type="NCBI Taxonomy" id="664439"/>
    <lineage>
        <taxon>Eukaryota</taxon>
        <taxon>Fungi</taxon>
        <taxon>Dikarya</taxon>
        <taxon>Basidiomycota</taxon>
        <taxon>Agaricomycotina</taxon>
        <taxon>Agaricomycetes</taxon>
        <taxon>Agaricomycetidae</taxon>
        <taxon>Boletales</taxon>
        <taxon>Paxilineae</taxon>
        <taxon>Paxillaceae</taxon>
        <taxon>Paxillus</taxon>
    </lineage>
</organism>
<reference evidence="2" key="2">
    <citation type="submission" date="2015-01" db="EMBL/GenBank/DDBJ databases">
        <title>Evolutionary Origins and Diversification of the Mycorrhizal Mutualists.</title>
        <authorList>
            <consortium name="DOE Joint Genome Institute"/>
            <consortium name="Mycorrhizal Genomics Consortium"/>
            <person name="Kohler A."/>
            <person name="Kuo A."/>
            <person name="Nagy L.G."/>
            <person name="Floudas D."/>
            <person name="Copeland A."/>
            <person name="Barry K.W."/>
            <person name="Cichocki N."/>
            <person name="Veneault-Fourrey C."/>
            <person name="LaButti K."/>
            <person name="Lindquist E.A."/>
            <person name="Lipzen A."/>
            <person name="Lundell T."/>
            <person name="Morin E."/>
            <person name="Murat C."/>
            <person name="Riley R."/>
            <person name="Ohm R."/>
            <person name="Sun H."/>
            <person name="Tunlid A."/>
            <person name="Henrissat B."/>
            <person name="Grigoriev I.V."/>
            <person name="Hibbett D.S."/>
            <person name="Martin F."/>
        </authorList>
    </citation>
    <scope>NUCLEOTIDE SEQUENCE [LARGE SCALE GENOMIC DNA]</scope>
    <source>
        <strain evidence="2">ATCC 200175</strain>
    </source>
</reference>
<dbReference type="AlphaFoldDB" id="A0A0C9TE78"/>
<reference evidence="1 2" key="1">
    <citation type="submission" date="2014-06" db="EMBL/GenBank/DDBJ databases">
        <authorList>
            <consortium name="DOE Joint Genome Institute"/>
            <person name="Kuo A."/>
            <person name="Kohler A."/>
            <person name="Nagy L.G."/>
            <person name="Floudas D."/>
            <person name="Copeland A."/>
            <person name="Barry K.W."/>
            <person name="Cichocki N."/>
            <person name="Veneault-Fourrey C."/>
            <person name="LaButti K."/>
            <person name="Lindquist E.A."/>
            <person name="Lipzen A."/>
            <person name="Lundell T."/>
            <person name="Morin E."/>
            <person name="Murat C."/>
            <person name="Sun H."/>
            <person name="Tunlid A."/>
            <person name="Henrissat B."/>
            <person name="Grigoriev I.V."/>
            <person name="Hibbett D.S."/>
            <person name="Martin F."/>
            <person name="Nordberg H.P."/>
            <person name="Cantor M.N."/>
            <person name="Hua S.X."/>
        </authorList>
    </citation>
    <scope>NUCLEOTIDE SEQUENCE [LARGE SCALE GENOMIC DNA]</scope>
    <source>
        <strain evidence="1 2">ATCC 200175</strain>
    </source>
</reference>
<name>A0A0C9TE78_PAXIN</name>
<proteinExistence type="predicted"/>
<protein>
    <submittedName>
        <fullName evidence="1">Uncharacterized protein</fullName>
    </submittedName>
</protein>
<evidence type="ECO:0000313" key="2">
    <source>
        <dbReference type="Proteomes" id="UP000053647"/>
    </source>
</evidence>
<dbReference type="Proteomes" id="UP000053647">
    <property type="component" value="Unassembled WGS sequence"/>
</dbReference>